<dbReference type="InterPro" id="IPR004524">
    <property type="entry name" value="Asp-tRNA-ligase_1"/>
</dbReference>
<dbReference type="GO" id="GO:0006422">
    <property type="term" value="P:aspartyl-tRNA aminoacylation"/>
    <property type="evidence" value="ECO:0007669"/>
    <property type="project" value="TreeGrafter"/>
</dbReference>
<dbReference type="Gene3D" id="2.40.50.140">
    <property type="entry name" value="Nucleic acid-binding proteins"/>
    <property type="match status" value="1"/>
</dbReference>
<name>A0A6A6VS48_9PLEO</name>
<dbReference type="NCBIfam" id="NF001750">
    <property type="entry name" value="PRK00476.1"/>
    <property type="match status" value="1"/>
</dbReference>
<keyword evidence="4" id="KW-0067">ATP-binding</keyword>
<organism evidence="8 9">
    <name type="scientific">Sporormia fimetaria CBS 119925</name>
    <dbReference type="NCBI Taxonomy" id="1340428"/>
    <lineage>
        <taxon>Eukaryota</taxon>
        <taxon>Fungi</taxon>
        <taxon>Dikarya</taxon>
        <taxon>Ascomycota</taxon>
        <taxon>Pezizomycotina</taxon>
        <taxon>Dothideomycetes</taxon>
        <taxon>Pleosporomycetidae</taxon>
        <taxon>Pleosporales</taxon>
        <taxon>Sporormiaceae</taxon>
        <taxon>Sporormia</taxon>
    </lineage>
</organism>
<dbReference type="InterPro" id="IPR004115">
    <property type="entry name" value="GAD-like_sf"/>
</dbReference>
<proteinExistence type="inferred from homology"/>
<sequence>MIRGLALRRAGCYNVGVRTSYAEISRFFRTRHHGITPSRAGVRCLTSEPSVDQQRAIPTETSSYPRVIPQEASKSALADFKASVRSGFGPITSALNKDLENKIGSTVSIAGYLGSRRNQSKTLTFALLRNPDQTYCIQVVSFSHKSDTSNPEKTEAHRKIRNLKEWTPVVITGTVKSRSQPSKDDTAMGMPLANTIELDMQSIEVLNGVSNDLLSAEDTVYPPQRRHLQLRTDAESRGNLLFRAKVTKQARRIMEDMEFTEVETPILFKSTPEGAREFLVPTRRKGLAYALPQSPQQYKQILMASGITKYFQFARCFRDEDMRADRQPEFTQLDMEMSFVGEEDVMLRIETLLTELWDRCLNLKIDAPFQRITYHEAMASYGSDKPDLRLGMQIHDITGKVSEDFVKMISDIDSPVVEAFTFPVSDEPKETAKFIEEFMASREAKPFFRNPAGQPGVLVQDGRLPMGGLSALGYDFVMNMPEGLAPEQGDLMILQARKNEPFSGGSTPIGDLRLALHKAAVAKGLVPKPEGFRFLWITDFPLFTPSNDTDPGQGGQAGLSSTHHPFTAPKTPEDVDLLVTAPEKVIAAHYDIVVNGVELGGGSRRIHNAGVQEFIFRDVLKMPEERIEDFAHLLRVLDSGCPPHAGIALGWDRLIAMMLGKDSVRDVIAFPKTGNFEDLLVKSPREMTNSQLQTYHLRIDKN</sequence>
<dbReference type="Gene3D" id="3.30.930.10">
    <property type="entry name" value="Bira Bifunctional Protein, Domain 2"/>
    <property type="match status" value="1"/>
</dbReference>
<dbReference type="GO" id="GO:0005739">
    <property type="term" value="C:mitochondrion"/>
    <property type="evidence" value="ECO:0007669"/>
    <property type="project" value="TreeGrafter"/>
</dbReference>
<accession>A0A6A6VS48</accession>
<evidence type="ECO:0000256" key="3">
    <source>
        <dbReference type="ARBA" id="ARBA00022741"/>
    </source>
</evidence>
<protein>
    <recommendedName>
        <fullName evidence="7">Aminoacyl-transfer RNA synthetases class-II family profile domain-containing protein</fullName>
    </recommendedName>
</protein>
<evidence type="ECO:0000313" key="8">
    <source>
        <dbReference type="EMBL" id="KAF2752057.1"/>
    </source>
</evidence>
<evidence type="ECO:0000313" key="9">
    <source>
        <dbReference type="Proteomes" id="UP000799440"/>
    </source>
</evidence>
<dbReference type="PANTHER" id="PTHR22594:SF5">
    <property type="entry name" value="ASPARTATE--TRNA LIGASE, MITOCHONDRIAL"/>
    <property type="match status" value="1"/>
</dbReference>
<dbReference type="SUPFAM" id="SSF55681">
    <property type="entry name" value="Class II aaRS and biotin synthetases"/>
    <property type="match status" value="1"/>
</dbReference>
<keyword evidence="3" id="KW-0547">Nucleotide-binding</keyword>
<evidence type="ECO:0000256" key="6">
    <source>
        <dbReference type="ARBA" id="ARBA00023146"/>
    </source>
</evidence>
<feature type="domain" description="Aminoacyl-transfer RNA synthetases class-II family profile" evidence="7">
    <location>
        <begin position="243"/>
        <end position="684"/>
    </location>
</feature>
<dbReference type="InterPro" id="IPR004364">
    <property type="entry name" value="Aa-tRNA-synt_II"/>
</dbReference>
<dbReference type="GO" id="GO:0005524">
    <property type="term" value="F:ATP binding"/>
    <property type="evidence" value="ECO:0007669"/>
    <property type="project" value="UniProtKB-KW"/>
</dbReference>
<comment type="similarity">
    <text evidence="1">Belongs to the class-II aminoacyl-tRNA synthetase family. Type 1 subfamily.</text>
</comment>
<dbReference type="PROSITE" id="PS50862">
    <property type="entry name" value="AA_TRNA_LIGASE_II"/>
    <property type="match status" value="1"/>
</dbReference>
<dbReference type="AlphaFoldDB" id="A0A6A6VS48"/>
<dbReference type="InterPro" id="IPR012340">
    <property type="entry name" value="NA-bd_OB-fold"/>
</dbReference>
<dbReference type="OrthoDB" id="439710at2759"/>
<dbReference type="EMBL" id="MU006561">
    <property type="protein sequence ID" value="KAF2752057.1"/>
    <property type="molecule type" value="Genomic_DNA"/>
</dbReference>
<evidence type="ECO:0000256" key="2">
    <source>
        <dbReference type="ARBA" id="ARBA00022598"/>
    </source>
</evidence>
<dbReference type="InterPro" id="IPR045864">
    <property type="entry name" value="aa-tRNA-synth_II/BPL/LPL"/>
</dbReference>
<evidence type="ECO:0000256" key="1">
    <source>
        <dbReference type="ARBA" id="ARBA00006303"/>
    </source>
</evidence>
<dbReference type="SUPFAM" id="SSF50249">
    <property type="entry name" value="Nucleic acid-binding proteins"/>
    <property type="match status" value="1"/>
</dbReference>
<dbReference type="InterPro" id="IPR006195">
    <property type="entry name" value="aa-tRNA-synth_II"/>
</dbReference>
<dbReference type="HAMAP" id="MF_00044">
    <property type="entry name" value="Asp_tRNA_synth_type1"/>
    <property type="match status" value="1"/>
</dbReference>
<dbReference type="Pfam" id="PF00152">
    <property type="entry name" value="tRNA-synt_2"/>
    <property type="match status" value="1"/>
</dbReference>
<dbReference type="PRINTS" id="PR01042">
    <property type="entry name" value="TRNASYNTHASP"/>
</dbReference>
<evidence type="ECO:0000259" key="7">
    <source>
        <dbReference type="PROSITE" id="PS50862"/>
    </source>
</evidence>
<evidence type="ECO:0000256" key="4">
    <source>
        <dbReference type="ARBA" id="ARBA00022840"/>
    </source>
</evidence>
<dbReference type="PANTHER" id="PTHR22594">
    <property type="entry name" value="ASPARTYL/LYSYL-TRNA SYNTHETASE"/>
    <property type="match status" value="1"/>
</dbReference>
<keyword evidence="2" id="KW-0436">Ligase</keyword>
<keyword evidence="5" id="KW-0648">Protein biosynthesis</keyword>
<dbReference type="InterPro" id="IPR002312">
    <property type="entry name" value="Asp/Asn-tRNA-synth_IIb"/>
</dbReference>
<dbReference type="GO" id="GO:0004815">
    <property type="term" value="F:aspartate-tRNA ligase activity"/>
    <property type="evidence" value="ECO:0007669"/>
    <property type="project" value="TreeGrafter"/>
</dbReference>
<evidence type="ECO:0000256" key="5">
    <source>
        <dbReference type="ARBA" id="ARBA00022917"/>
    </source>
</evidence>
<reference evidence="8" key="1">
    <citation type="journal article" date="2020" name="Stud. Mycol.">
        <title>101 Dothideomycetes genomes: a test case for predicting lifestyles and emergence of pathogens.</title>
        <authorList>
            <person name="Haridas S."/>
            <person name="Albert R."/>
            <person name="Binder M."/>
            <person name="Bloem J."/>
            <person name="Labutti K."/>
            <person name="Salamov A."/>
            <person name="Andreopoulos B."/>
            <person name="Baker S."/>
            <person name="Barry K."/>
            <person name="Bills G."/>
            <person name="Bluhm B."/>
            <person name="Cannon C."/>
            <person name="Castanera R."/>
            <person name="Culley D."/>
            <person name="Daum C."/>
            <person name="Ezra D."/>
            <person name="Gonzalez J."/>
            <person name="Henrissat B."/>
            <person name="Kuo A."/>
            <person name="Liang C."/>
            <person name="Lipzen A."/>
            <person name="Lutzoni F."/>
            <person name="Magnuson J."/>
            <person name="Mondo S."/>
            <person name="Nolan M."/>
            <person name="Ohm R."/>
            <person name="Pangilinan J."/>
            <person name="Park H.-J."/>
            <person name="Ramirez L."/>
            <person name="Alfaro M."/>
            <person name="Sun H."/>
            <person name="Tritt A."/>
            <person name="Yoshinaga Y."/>
            <person name="Zwiers L.-H."/>
            <person name="Turgeon B."/>
            <person name="Goodwin S."/>
            <person name="Spatafora J."/>
            <person name="Crous P."/>
            <person name="Grigoriev I."/>
        </authorList>
    </citation>
    <scope>NUCLEOTIDE SEQUENCE</scope>
    <source>
        <strain evidence="8">CBS 119925</strain>
    </source>
</reference>
<keyword evidence="6" id="KW-0030">Aminoacyl-tRNA synthetase</keyword>
<gene>
    <name evidence="8" type="ORF">M011DRAFT_463541</name>
</gene>
<dbReference type="NCBIfam" id="TIGR00459">
    <property type="entry name" value="aspS_bact"/>
    <property type="match status" value="1"/>
</dbReference>
<dbReference type="Gene3D" id="3.30.1360.30">
    <property type="entry name" value="GAD-like domain"/>
    <property type="match status" value="1"/>
</dbReference>
<dbReference type="Proteomes" id="UP000799440">
    <property type="component" value="Unassembled WGS sequence"/>
</dbReference>
<keyword evidence="9" id="KW-1185">Reference proteome</keyword>